<organism evidence="1 2">
    <name type="scientific">Bacillus mycoides</name>
    <dbReference type="NCBI Taxonomy" id="1405"/>
    <lineage>
        <taxon>Bacteria</taxon>
        <taxon>Bacillati</taxon>
        <taxon>Bacillota</taxon>
        <taxon>Bacilli</taxon>
        <taxon>Bacillales</taxon>
        <taxon>Bacillaceae</taxon>
        <taxon>Bacillus</taxon>
        <taxon>Bacillus cereus group</taxon>
    </lineage>
</organism>
<dbReference type="AlphaFoldDB" id="A0A653ZBC0"/>
<name>A0A653ZBC0_BACMY</name>
<sequence>MPKEYGIQRNKELHFFNDFGAFKNRWPIPRLIKKPITRVNVKRTIDKKYISHM</sequence>
<proteinExistence type="predicted"/>
<accession>A0A653ZBC0</accession>
<dbReference type="EMBL" id="CABWMC010000029">
    <property type="protein sequence ID" value="VXC52456.1"/>
    <property type="molecule type" value="Genomic_DNA"/>
</dbReference>
<evidence type="ECO:0000313" key="2">
    <source>
        <dbReference type="Proteomes" id="UP000437562"/>
    </source>
</evidence>
<evidence type="ECO:0000313" key="1">
    <source>
        <dbReference type="EMBL" id="VXC52456.1"/>
    </source>
</evidence>
<gene>
    <name evidence="1" type="ORF">BACI71_40079</name>
</gene>
<reference evidence="1 2" key="1">
    <citation type="submission" date="2019-10" db="EMBL/GenBank/DDBJ databases">
        <authorList>
            <person name="Karimi E."/>
        </authorList>
    </citation>
    <scope>NUCLEOTIDE SEQUENCE [LARGE SCALE GENOMIC DNA]</scope>
    <source>
        <strain evidence="1">Bacillus sp. 71</strain>
    </source>
</reference>
<dbReference type="Proteomes" id="UP000437562">
    <property type="component" value="Unassembled WGS sequence"/>
</dbReference>
<protein>
    <submittedName>
        <fullName evidence="1">Uncharacterized protein</fullName>
    </submittedName>
</protein>